<dbReference type="InterPro" id="IPR027275">
    <property type="entry name" value="PRC-brl_dom"/>
</dbReference>
<dbReference type="InterPro" id="IPR011033">
    <property type="entry name" value="PRC_barrel-like_sf"/>
</dbReference>
<protein>
    <submittedName>
        <fullName evidence="2">PRC-barrel domain-containing protein</fullName>
    </submittedName>
</protein>
<dbReference type="Gene3D" id="2.30.30.240">
    <property type="entry name" value="PRC-barrel domain"/>
    <property type="match status" value="2"/>
</dbReference>
<organism evidence="2 3">
    <name type="scientific">Streptomyces pathocidini</name>
    <dbReference type="NCBI Taxonomy" id="1650571"/>
    <lineage>
        <taxon>Bacteria</taxon>
        <taxon>Bacillati</taxon>
        <taxon>Actinomycetota</taxon>
        <taxon>Actinomycetes</taxon>
        <taxon>Kitasatosporales</taxon>
        <taxon>Streptomycetaceae</taxon>
        <taxon>Streptomyces</taxon>
    </lineage>
</organism>
<accession>A0ABW7UM72</accession>
<comment type="caution">
    <text evidence="2">The sequence shown here is derived from an EMBL/GenBank/DDBJ whole genome shotgun (WGS) entry which is preliminary data.</text>
</comment>
<feature type="domain" description="PRC-barrel" evidence="1">
    <location>
        <begin position="92"/>
        <end position="131"/>
    </location>
</feature>
<keyword evidence="3" id="KW-1185">Reference proteome</keyword>
<evidence type="ECO:0000259" key="1">
    <source>
        <dbReference type="Pfam" id="PF05239"/>
    </source>
</evidence>
<reference evidence="2 3" key="1">
    <citation type="submission" date="2024-10" db="EMBL/GenBank/DDBJ databases">
        <title>The Natural Products Discovery Center: Release of the First 8490 Sequenced Strains for Exploring Actinobacteria Biosynthetic Diversity.</title>
        <authorList>
            <person name="Kalkreuter E."/>
            <person name="Kautsar S.A."/>
            <person name="Yang D."/>
            <person name="Bader C.D."/>
            <person name="Teijaro C.N."/>
            <person name="Fluegel L."/>
            <person name="Davis C.M."/>
            <person name="Simpson J.R."/>
            <person name="Lauterbach L."/>
            <person name="Steele A.D."/>
            <person name="Gui C."/>
            <person name="Meng S."/>
            <person name="Li G."/>
            <person name="Viehrig K."/>
            <person name="Ye F."/>
            <person name="Su P."/>
            <person name="Kiefer A.F."/>
            <person name="Nichols A."/>
            <person name="Cepeda A.J."/>
            <person name="Yan W."/>
            <person name="Fan B."/>
            <person name="Jiang Y."/>
            <person name="Adhikari A."/>
            <person name="Zheng C.-J."/>
            <person name="Schuster L."/>
            <person name="Cowan T.M."/>
            <person name="Smanski M.J."/>
            <person name="Chevrette M.G."/>
            <person name="De Carvalho L.P.S."/>
            <person name="Shen B."/>
        </authorList>
    </citation>
    <scope>NUCLEOTIDE SEQUENCE [LARGE SCALE GENOMIC DNA]</scope>
    <source>
        <strain evidence="2 3">NPDC020327</strain>
    </source>
</reference>
<dbReference type="EMBL" id="JBIRWE010000002">
    <property type="protein sequence ID" value="MFI1963759.1"/>
    <property type="molecule type" value="Genomic_DNA"/>
</dbReference>
<name>A0ABW7UM72_9ACTN</name>
<sequence length="156" mass="16408">MLFSELTGRPVMTVAEAKRAGVVDGFVVDPARATVVALRLQKTPDSKRNLLSLSRIRAIGPDAVMVPDAESLRTAEEALAEQAELAGKGLDLPDKPVLTERGEETGTVDDAHFDPETGALHALVTTEGEIPGRAMIGLGTYAVVVRAGSESHPVTP</sequence>
<gene>
    <name evidence="2" type="ORF">ACH429_06430</name>
</gene>
<dbReference type="RefSeq" id="WP_055471497.1">
    <property type="nucleotide sequence ID" value="NZ_JBIRWE010000002.1"/>
</dbReference>
<dbReference type="Pfam" id="PF05239">
    <property type="entry name" value="PRC"/>
    <property type="match status" value="1"/>
</dbReference>
<dbReference type="SUPFAM" id="SSF50346">
    <property type="entry name" value="PRC-barrel domain"/>
    <property type="match status" value="2"/>
</dbReference>
<dbReference type="Proteomes" id="UP001611548">
    <property type="component" value="Unassembled WGS sequence"/>
</dbReference>
<evidence type="ECO:0000313" key="2">
    <source>
        <dbReference type="EMBL" id="MFI1963759.1"/>
    </source>
</evidence>
<evidence type="ECO:0000313" key="3">
    <source>
        <dbReference type="Proteomes" id="UP001611548"/>
    </source>
</evidence>
<proteinExistence type="predicted"/>